<evidence type="ECO:0000256" key="1">
    <source>
        <dbReference type="SAM" id="MobiDB-lite"/>
    </source>
</evidence>
<reference evidence="2" key="2">
    <citation type="submission" date="2020-09" db="EMBL/GenBank/DDBJ databases">
        <authorList>
            <person name="Sun Q."/>
            <person name="Kim S."/>
        </authorList>
    </citation>
    <scope>NUCLEOTIDE SEQUENCE</scope>
    <source>
        <strain evidence="2">KCTC 32296</strain>
    </source>
</reference>
<dbReference type="Pfam" id="PF05071">
    <property type="entry name" value="NDUFA12"/>
    <property type="match status" value="1"/>
</dbReference>
<comment type="caution">
    <text evidence="2">The sequence shown here is derived from an EMBL/GenBank/DDBJ whole genome shotgun (WGS) entry which is preliminary data.</text>
</comment>
<accession>A0A918QAV9</accession>
<feature type="compositionally biased region" description="Basic and acidic residues" evidence="1">
    <location>
        <begin position="120"/>
        <end position="133"/>
    </location>
</feature>
<evidence type="ECO:0000313" key="3">
    <source>
        <dbReference type="Proteomes" id="UP000662572"/>
    </source>
</evidence>
<proteinExistence type="predicted"/>
<organism evidence="2 3">
    <name type="scientific">Asticcacaulis endophyticus</name>
    <dbReference type="NCBI Taxonomy" id="1395890"/>
    <lineage>
        <taxon>Bacteria</taxon>
        <taxon>Pseudomonadati</taxon>
        <taxon>Pseudomonadota</taxon>
        <taxon>Alphaproteobacteria</taxon>
        <taxon>Caulobacterales</taxon>
        <taxon>Caulobacteraceae</taxon>
        <taxon>Asticcacaulis</taxon>
    </lineage>
</organism>
<feature type="region of interest" description="Disordered" evidence="1">
    <location>
        <begin position="87"/>
        <end position="133"/>
    </location>
</feature>
<dbReference type="RefSeq" id="WP_373295608.1">
    <property type="nucleotide sequence ID" value="NZ_BMZB01000004.1"/>
</dbReference>
<reference evidence="2" key="1">
    <citation type="journal article" date="2014" name="Int. J. Syst. Evol. Microbiol.">
        <title>Complete genome sequence of Corynebacterium casei LMG S-19264T (=DSM 44701T), isolated from a smear-ripened cheese.</title>
        <authorList>
            <consortium name="US DOE Joint Genome Institute (JGI-PGF)"/>
            <person name="Walter F."/>
            <person name="Albersmeier A."/>
            <person name="Kalinowski J."/>
            <person name="Ruckert C."/>
        </authorList>
    </citation>
    <scope>NUCLEOTIDE SEQUENCE</scope>
    <source>
        <strain evidence="2">KCTC 32296</strain>
    </source>
</reference>
<dbReference type="PANTHER" id="PTHR12910">
    <property type="entry name" value="NADH-UBIQUINONE OXIDOREDUCTASE SUBUNIT B17.2"/>
    <property type="match status" value="1"/>
</dbReference>
<dbReference type="EMBL" id="BMZB01000004">
    <property type="protein sequence ID" value="GGZ40144.1"/>
    <property type="molecule type" value="Genomic_DNA"/>
</dbReference>
<dbReference type="Proteomes" id="UP000662572">
    <property type="component" value="Unassembled WGS sequence"/>
</dbReference>
<dbReference type="InterPro" id="IPR007763">
    <property type="entry name" value="NDUFA12"/>
</dbReference>
<dbReference type="NCBIfam" id="NF006040">
    <property type="entry name" value="PRK08183.1"/>
    <property type="match status" value="1"/>
</dbReference>
<keyword evidence="3" id="KW-1185">Reference proteome</keyword>
<sequence length="133" mass="15336">MFAVLANMFTWWSSATIGTLWTIGRLGKFVGSDEFGNKYYEARDTKESYGDKKRRFVIYKGYADASKIPPDWHGWMHYVYDTPPSDTPLPRKSWEQPHMPNMSGTPLAQYPKGSLNAQTDRQKSTGDYEAWKP</sequence>
<evidence type="ECO:0000313" key="2">
    <source>
        <dbReference type="EMBL" id="GGZ40144.1"/>
    </source>
</evidence>
<protein>
    <submittedName>
        <fullName evidence="2">NADH:ubiquinone oxidoreductase subunit NDUFA12</fullName>
    </submittedName>
</protein>
<name>A0A918QAV9_9CAUL</name>
<gene>
    <name evidence="2" type="ORF">GCM10011273_28510</name>
</gene>
<dbReference type="AlphaFoldDB" id="A0A918QAV9"/>
<dbReference type="GO" id="GO:0045271">
    <property type="term" value="C:respiratory chain complex I"/>
    <property type="evidence" value="ECO:0007669"/>
    <property type="project" value="InterPro"/>
</dbReference>
<dbReference type="PANTHER" id="PTHR12910:SF2">
    <property type="entry name" value="NADH DEHYDROGENASE [UBIQUINONE] 1 ALPHA SUBCOMPLEX SUBUNIT 12"/>
    <property type="match status" value="1"/>
</dbReference>
<dbReference type="GO" id="GO:0006979">
    <property type="term" value="P:response to oxidative stress"/>
    <property type="evidence" value="ECO:0007669"/>
    <property type="project" value="TreeGrafter"/>
</dbReference>